<proteinExistence type="predicted"/>
<dbReference type="SUPFAM" id="SSF47413">
    <property type="entry name" value="lambda repressor-like DNA-binding domains"/>
    <property type="match status" value="1"/>
</dbReference>
<dbReference type="SMART" id="SM00530">
    <property type="entry name" value="HTH_XRE"/>
    <property type="match status" value="1"/>
</dbReference>
<accession>A0A7W7W298</accession>
<dbReference type="PROSITE" id="PS50943">
    <property type="entry name" value="HTH_CROC1"/>
    <property type="match status" value="1"/>
</dbReference>
<dbReference type="Gene3D" id="1.10.260.40">
    <property type="entry name" value="lambda repressor-like DNA-binding domains"/>
    <property type="match status" value="1"/>
</dbReference>
<evidence type="ECO:0000313" key="2">
    <source>
        <dbReference type="EMBL" id="MBB4931782.1"/>
    </source>
</evidence>
<protein>
    <submittedName>
        <fullName evidence="2">Transcriptional regulator with XRE-family HTH domain</fullName>
    </submittedName>
</protein>
<dbReference type="InterPro" id="IPR001387">
    <property type="entry name" value="Cro/C1-type_HTH"/>
</dbReference>
<organism evidence="2 3">
    <name type="scientific">Lipingzhangella halophila</name>
    <dbReference type="NCBI Taxonomy" id="1783352"/>
    <lineage>
        <taxon>Bacteria</taxon>
        <taxon>Bacillati</taxon>
        <taxon>Actinomycetota</taxon>
        <taxon>Actinomycetes</taxon>
        <taxon>Streptosporangiales</taxon>
        <taxon>Nocardiopsidaceae</taxon>
        <taxon>Lipingzhangella</taxon>
    </lineage>
</organism>
<comment type="caution">
    <text evidence="2">The sequence shown here is derived from an EMBL/GenBank/DDBJ whole genome shotgun (WGS) entry which is preliminary data.</text>
</comment>
<sequence>MSQRFNRERARQRRYELGLTVDQLAARIGAPKSYISQVETGAFSPGPVRFLALAGALQVAPAELWVDTEEREATA</sequence>
<dbReference type="CDD" id="cd00093">
    <property type="entry name" value="HTH_XRE"/>
    <property type="match status" value="1"/>
</dbReference>
<name>A0A7W7W298_9ACTN</name>
<feature type="domain" description="HTH cro/C1-type" evidence="1">
    <location>
        <begin position="11"/>
        <end position="64"/>
    </location>
</feature>
<dbReference type="AlphaFoldDB" id="A0A7W7W298"/>
<dbReference type="InterPro" id="IPR010982">
    <property type="entry name" value="Lambda_DNA-bd_dom_sf"/>
</dbReference>
<evidence type="ECO:0000259" key="1">
    <source>
        <dbReference type="PROSITE" id="PS50943"/>
    </source>
</evidence>
<dbReference type="Pfam" id="PF01381">
    <property type="entry name" value="HTH_3"/>
    <property type="match status" value="1"/>
</dbReference>
<evidence type="ECO:0000313" key="3">
    <source>
        <dbReference type="Proteomes" id="UP000523007"/>
    </source>
</evidence>
<gene>
    <name evidence="2" type="ORF">F4561_002602</name>
</gene>
<keyword evidence="3" id="KW-1185">Reference proteome</keyword>
<dbReference type="EMBL" id="JACHJT010000001">
    <property type="protein sequence ID" value="MBB4931782.1"/>
    <property type="molecule type" value="Genomic_DNA"/>
</dbReference>
<reference evidence="2 3" key="1">
    <citation type="submission" date="2020-08" db="EMBL/GenBank/DDBJ databases">
        <title>Sequencing the genomes of 1000 actinobacteria strains.</title>
        <authorList>
            <person name="Klenk H.-P."/>
        </authorList>
    </citation>
    <scope>NUCLEOTIDE SEQUENCE [LARGE SCALE GENOMIC DNA]</scope>
    <source>
        <strain evidence="2 3">DSM 102030</strain>
    </source>
</reference>
<dbReference type="RefSeq" id="WP_184578492.1">
    <property type="nucleotide sequence ID" value="NZ_JACHJT010000001.1"/>
</dbReference>
<dbReference type="GO" id="GO:0003677">
    <property type="term" value="F:DNA binding"/>
    <property type="evidence" value="ECO:0007669"/>
    <property type="project" value="InterPro"/>
</dbReference>
<dbReference type="Proteomes" id="UP000523007">
    <property type="component" value="Unassembled WGS sequence"/>
</dbReference>